<feature type="domain" description="PurM-like C-terminal" evidence="2">
    <location>
        <begin position="150"/>
        <end position="283"/>
    </location>
</feature>
<dbReference type="SUPFAM" id="SSF55326">
    <property type="entry name" value="PurM N-terminal domain-like"/>
    <property type="match status" value="1"/>
</dbReference>
<dbReference type="PANTHER" id="PTHR30270:SF0">
    <property type="entry name" value="THIAMINE-MONOPHOSPHATE KINASE"/>
    <property type="match status" value="1"/>
</dbReference>
<dbReference type="InterPro" id="IPR010918">
    <property type="entry name" value="PurM-like_C_dom"/>
</dbReference>
<dbReference type="GO" id="GO:0009030">
    <property type="term" value="F:thiamine-phosphate kinase activity"/>
    <property type="evidence" value="ECO:0007669"/>
    <property type="project" value="UniProtKB-EC"/>
</dbReference>
<dbReference type="InterPro" id="IPR016188">
    <property type="entry name" value="PurM-like_N"/>
</dbReference>
<evidence type="ECO:0000259" key="2">
    <source>
        <dbReference type="Pfam" id="PF02769"/>
    </source>
</evidence>
<dbReference type="EC" id="2.7.4.16" evidence="3"/>
<dbReference type="InterPro" id="IPR036676">
    <property type="entry name" value="PurM-like_C_sf"/>
</dbReference>
<keyword evidence="3" id="KW-0808">Transferase</keyword>
<dbReference type="AlphaFoldDB" id="A0A3B1BWD1"/>
<dbReference type="EMBL" id="UOFX01000076">
    <property type="protein sequence ID" value="VAX10715.1"/>
    <property type="molecule type" value="Genomic_DNA"/>
</dbReference>
<dbReference type="Pfam" id="PF00586">
    <property type="entry name" value="AIRS"/>
    <property type="match status" value="1"/>
</dbReference>
<evidence type="ECO:0000259" key="1">
    <source>
        <dbReference type="Pfam" id="PF00586"/>
    </source>
</evidence>
<evidence type="ECO:0000313" key="3">
    <source>
        <dbReference type="EMBL" id="VAX10715.1"/>
    </source>
</evidence>
<dbReference type="PANTHER" id="PTHR30270">
    <property type="entry name" value="THIAMINE-MONOPHOSPHATE KINASE"/>
    <property type="match status" value="1"/>
</dbReference>
<dbReference type="PIRSF" id="PIRSF005303">
    <property type="entry name" value="Thiam_monoph_kin"/>
    <property type="match status" value="1"/>
</dbReference>
<dbReference type="HAMAP" id="MF_02128">
    <property type="entry name" value="TMP_kinase"/>
    <property type="match status" value="1"/>
</dbReference>
<dbReference type="InterPro" id="IPR036921">
    <property type="entry name" value="PurM-like_N_sf"/>
</dbReference>
<organism evidence="3">
    <name type="scientific">hydrothermal vent metagenome</name>
    <dbReference type="NCBI Taxonomy" id="652676"/>
    <lineage>
        <taxon>unclassified sequences</taxon>
        <taxon>metagenomes</taxon>
        <taxon>ecological metagenomes</taxon>
    </lineage>
</organism>
<feature type="domain" description="PurM-like N-terminal" evidence="1">
    <location>
        <begin position="28"/>
        <end position="138"/>
    </location>
</feature>
<proteinExistence type="inferred from homology"/>
<dbReference type="InterPro" id="IPR006283">
    <property type="entry name" value="ThiL-like"/>
</dbReference>
<name>A0A3B1BWD1_9ZZZZ</name>
<dbReference type="Gene3D" id="3.90.650.10">
    <property type="entry name" value="PurM-like C-terminal domain"/>
    <property type="match status" value="1"/>
</dbReference>
<dbReference type="SUPFAM" id="SSF56042">
    <property type="entry name" value="PurM C-terminal domain-like"/>
    <property type="match status" value="1"/>
</dbReference>
<dbReference type="Pfam" id="PF02769">
    <property type="entry name" value="AIRS_C"/>
    <property type="match status" value="1"/>
</dbReference>
<protein>
    <submittedName>
        <fullName evidence="3">Thiamine-monophosphate kinase</fullName>
        <ecNumber evidence="3">2.7.4.16</ecNumber>
    </submittedName>
</protein>
<dbReference type="CDD" id="cd02194">
    <property type="entry name" value="ThiL"/>
    <property type="match status" value="1"/>
</dbReference>
<sequence length="324" mass="34282">MPLSEFELIQQFFSQSGAKRSDVRLGVGDDCALLAVPAGKELVVSIDTLVEGIHFYPNVDPESLGHKALAVNLSDLAAMGAEPAWVTLALTLPTADSDWLEAFSRGFAKLAMAHRVQLVGGDTTRGPLNISVQAHGFVDAGCALRRAGAQAGNLIYVTGTLGDAGLALRVAEGLSLPAGSLPYLQSRLERPTPRLAEGMALVGLANAAIDISDGLIADLGHICKQSALGACLDMPSLPCSTSVQEYLDERGDWSLLLSSGDDYELCFTVPPVHRDKVEALGEELTSGLTCIGIMESKLGIRCLGVNGQELKNITQGYDHFHSRN</sequence>
<dbReference type="NCBIfam" id="TIGR01379">
    <property type="entry name" value="thiL"/>
    <property type="match status" value="1"/>
</dbReference>
<dbReference type="Gene3D" id="3.30.1330.10">
    <property type="entry name" value="PurM-like, N-terminal domain"/>
    <property type="match status" value="1"/>
</dbReference>
<gene>
    <name evidence="3" type="ORF">MNBD_GAMMA26-2438</name>
</gene>
<keyword evidence="3" id="KW-0418">Kinase</keyword>
<accession>A0A3B1BWD1</accession>
<reference evidence="3" key="1">
    <citation type="submission" date="2018-06" db="EMBL/GenBank/DDBJ databases">
        <authorList>
            <person name="Zhirakovskaya E."/>
        </authorList>
    </citation>
    <scope>NUCLEOTIDE SEQUENCE</scope>
</reference>
<dbReference type="GO" id="GO:0009228">
    <property type="term" value="P:thiamine biosynthetic process"/>
    <property type="evidence" value="ECO:0007669"/>
    <property type="project" value="InterPro"/>
</dbReference>